<dbReference type="GO" id="GO:0005938">
    <property type="term" value="C:cell cortex"/>
    <property type="evidence" value="ECO:0000318"/>
    <property type="project" value="GO_Central"/>
</dbReference>
<evidence type="ECO:0008006" key="5">
    <source>
        <dbReference type="Google" id="ProtNLM"/>
    </source>
</evidence>
<dbReference type="PANTHER" id="PTHR11604:SF28">
    <property type="entry name" value="PROFILIN-RELATED"/>
    <property type="match status" value="1"/>
</dbReference>
<evidence type="ECO:0000313" key="3">
    <source>
        <dbReference type="EMBL" id="EAL68624.1"/>
    </source>
</evidence>
<protein>
    <recommendedName>
        <fullName evidence="5">Profilin</fullName>
    </recommendedName>
</protein>
<dbReference type="SMR" id="Q86KQ9"/>
<evidence type="ECO:0000256" key="2">
    <source>
        <dbReference type="ARBA" id="ARBA00025549"/>
    </source>
</evidence>
<dbReference type="HOGENOM" id="CLU_1698772_0_0_1"/>
<dbReference type="InterPro" id="IPR048278">
    <property type="entry name" value="PFN"/>
</dbReference>
<dbReference type="GeneID" id="8621145"/>
<dbReference type="PaxDb" id="44689-DDB0169334"/>
<dbReference type="EMBL" id="AAFI02000020">
    <property type="protein sequence ID" value="EAL68624.1"/>
    <property type="molecule type" value="Genomic_DNA"/>
</dbReference>
<keyword evidence="4" id="KW-1185">Reference proteome</keyword>
<dbReference type="AlphaFoldDB" id="Q86KQ9"/>
<comment type="similarity">
    <text evidence="1">Belongs to the profilin family.</text>
</comment>
<reference evidence="3 4" key="1">
    <citation type="journal article" date="2005" name="Nature">
        <title>The genome of the social amoeba Dictyostelium discoideum.</title>
        <authorList>
            <consortium name="The Dictyostelium discoideum Sequencing Consortium"/>
            <person name="Eichinger L."/>
            <person name="Pachebat J.A."/>
            <person name="Glockner G."/>
            <person name="Rajandream M.A."/>
            <person name="Sucgang R."/>
            <person name="Berriman M."/>
            <person name="Song J."/>
            <person name="Olsen R."/>
            <person name="Szafranski K."/>
            <person name="Xu Q."/>
            <person name="Tunggal B."/>
            <person name="Kummerfeld S."/>
            <person name="Madera M."/>
            <person name="Konfortov B.A."/>
            <person name="Rivero F."/>
            <person name="Bankier A.T."/>
            <person name="Lehmann R."/>
            <person name="Hamlin N."/>
            <person name="Davies R."/>
            <person name="Gaudet P."/>
            <person name="Fey P."/>
            <person name="Pilcher K."/>
            <person name="Chen G."/>
            <person name="Saunders D."/>
            <person name="Sodergren E."/>
            <person name="Davis P."/>
            <person name="Kerhornou A."/>
            <person name="Nie X."/>
            <person name="Hall N."/>
            <person name="Anjard C."/>
            <person name="Hemphill L."/>
            <person name="Bason N."/>
            <person name="Farbrother P."/>
            <person name="Desany B."/>
            <person name="Just E."/>
            <person name="Morio T."/>
            <person name="Rost R."/>
            <person name="Churcher C."/>
            <person name="Cooper J."/>
            <person name="Haydock S."/>
            <person name="van Driessche N."/>
            <person name="Cronin A."/>
            <person name="Goodhead I."/>
            <person name="Muzny D."/>
            <person name="Mourier T."/>
            <person name="Pain A."/>
            <person name="Lu M."/>
            <person name="Harper D."/>
            <person name="Lindsay R."/>
            <person name="Hauser H."/>
            <person name="James K."/>
            <person name="Quiles M."/>
            <person name="Madan Babu M."/>
            <person name="Saito T."/>
            <person name="Buchrieser C."/>
            <person name="Wardroper A."/>
            <person name="Felder M."/>
            <person name="Thangavelu M."/>
            <person name="Johnson D."/>
            <person name="Knights A."/>
            <person name="Loulseged H."/>
            <person name="Mungall K."/>
            <person name="Oliver K."/>
            <person name="Price C."/>
            <person name="Quail M.A."/>
            <person name="Urushihara H."/>
            <person name="Hernandez J."/>
            <person name="Rabbinowitsch E."/>
            <person name="Steffen D."/>
            <person name="Sanders M."/>
            <person name="Ma J."/>
            <person name="Kohara Y."/>
            <person name="Sharp S."/>
            <person name="Simmonds M."/>
            <person name="Spiegler S."/>
            <person name="Tivey A."/>
            <person name="Sugano S."/>
            <person name="White B."/>
            <person name="Walker D."/>
            <person name="Woodward J."/>
            <person name="Winckler T."/>
            <person name="Tanaka Y."/>
            <person name="Shaulsky G."/>
            <person name="Schleicher M."/>
            <person name="Weinstock G."/>
            <person name="Rosenthal A."/>
            <person name="Cox E.C."/>
            <person name="Chisholm R.L."/>
            <person name="Gibbs R."/>
            <person name="Loomis W.F."/>
            <person name="Platzer M."/>
            <person name="Kay R.R."/>
            <person name="Williams J."/>
            <person name="Dear P.H."/>
            <person name="Noegel A.A."/>
            <person name="Barrell B."/>
            <person name="Kuspa A."/>
        </authorList>
    </citation>
    <scope>NUCLEOTIDE SEQUENCE [LARGE SCALE GENOMIC DNA]</scope>
    <source>
        <strain evidence="3 4">AX4</strain>
    </source>
</reference>
<accession>Q54ZB8</accession>
<dbReference type="KEGG" id="ddi:DDB_G0277613"/>
<evidence type="ECO:0000313" key="4">
    <source>
        <dbReference type="Proteomes" id="UP000002195"/>
    </source>
</evidence>
<dbReference type="GO" id="GO:0003785">
    <property type="term" value="F:actin monomer binding"/>
    <property type="evidence" value="ECO:0000318"/>
    <property type="project" value="GO_Central"/>
</dbReference>
<dbReference type="PANTHER" id="PTHR11604">
    <property type="entry name" value="PROFILIN"/>
    <property type="match status" value="1"/>
</dbReference>
<dbReference type="PhylomeDB" id="Q86KQ9"/>
<dbReference type="RefSeq" id="XP_642579.1">
    <property type="nucleotide sequence ID" value="XM_637487.1"/>
</dbReference>
<dbReference type="InterPro" id="IPR036140">
    <property type="entry name" value="PFN_sf"/>
</dbReference>
<dbReference type="Proteomes" id="UP000002195">
    <property type="component" value="Unassembled WGS sequence"/>
</dbReference>
<accession>Q86KQ9</accession>
<dbReference type="dictyBase" id="DDB_G0277613"/>
<dbReference type="FunCoup" id="Q86KQ9">
    <property type="interactions" value="702"/>
</dbReference>
<dbReference type="VEuPathDB" id="AmoebaDB:DDB_G0277613"/>
<comment type="caution">
    <text evidence="3">The sequence shown here is derived from an EMBL/GenBank/DDBJ whole genome shotgun (WGS) entry which is preliminary data.</text>
</comment>
<proteinExistence type="inferred from homology"/>
<dbReference type="InParanoid" id="Q86KQ9"/>
<evidence type="ECO:0000256" key="1">
    <source>
        <dbReference type="ARBA" id="ARBA00010058"/>
    </source>
</evidence>
<gene>
    <name evidence="3" type="ORF">DDB_G0277613</name>
</gene>
<organism evidence="3 4">
    <name type="scientific">Dictyostelium discoideum</name>
    <name type="common">Social amoeba</name>
    <dbReference type="NCBI Taxonomy" id="44689"/>
    <lineage>
        <taxon>Eukaryota</taxon>
        <taxon>Amoebozoa</taxon>
        <taxon>Evosea</taxon>
        <taxon>Eumycetozoa</taxon>
        <taxon>Dictyostelia</taxon>
        <taxon>Dictyosteliales</taxon>
        <taxon>Dictyosteliaceae</taxon>
        <taxon>Dictyostelium</taxon>
    </lineage>
</organism>
<comment type="function">
    <text evidence="2">Binds to actin and affects the structure of the cytoskeleton. At high concentrations, profilin prevents the polymerization of actin, whereas it enhances it at low concentrations. By binding to PIP2, it inhibits the formation of IP3 and DG.</text>
</comment>
<dbReference type="InterPro" id="IPR005455">
    <property type="entry name" value="PFN_euk"/>
</dbReference>
<dbReference type="Gene3D" id="3.30.450.30">
    <property type="entry name" value="Dynein light chain 2a, cytoplasmic"/>
    <property type="match status" value="1"/>
</dbReference>
<name>Q86KQ9_DICDI</name>
<sequence>MLSKEEEEINKVRFENYIKKLIDNGFFKCGIIDIDSGDMICISEEFNVCYVEYQEILNLFNGSSSISLLINGDRYYVNTSDDIRIQGKTTLKSSGNTSTINGLQSLIIRRTKGKCVIGVYKENQTKELAEKYIEEIIDDITKLNENENISNLIEE</sequence>
<dbReference type="SUPFAM" id="SSF55770">
    <property type="entry name" value="Profilin (actin-binding protein)"/>
    <property type="match status" value="1"/>
</dbReference>
<dbReference type="Pfam" id="PF00235">
    <property type="entry name" value="Profilin"/>
    <property type="match status" value="1"/>
</dbReference>